<dbReference type="InterPro" id="IPR011008">
    <property type="entry name" value="Dimeric_a/b-barrel"/>
</dbReference>
<gene>
    <name evidence="1" type="ORF">OG308_24310</name>
</gene>
<dbReference type="Proteomes" id="UP001621418">
    <property type="component" value="Chromosome"/>
</dbReference>
<dbReference type="EMBL" id="CP109527">
    <property type="protein sequence ID" value="WTY34426.1"/>
    <property type="molecule type" value="Genomic_DNA"/>
</dbReference>
<organism evidence="1 2">
    <name type="scientific">Nocardia salmonicida</name>
    <dbReference type="NCBI Taxonomy" id="53431"/>
    <lineage>
        <taxon>Bacteria</taxon>
        <taxon>Bacillati</taxon>
        <taxon>Actinomycetota</taxon>
        <taxon>Actinomycetes</taxon>
        <taxon>Mycobacteriales</taxon>
        <taxon>Nocardiaceae</taxon>
        <taxon>Nocardia</taxon>
    </lineage>
</organism>
<name>A0ABZ1N3D1_9NOCA</name>
<evidence type="ECO:0000313" key="1">
    <source>
        <dbReference type="EMBL" id="WTY34426.1"/>
    </source>
</evidence>
<protein>
    <recommendedName>
        <fullName evidence="3">EthD domain-containing protein</fullName>
    </recommendedName>
</protein>
<sequence>MEQGILYVTTRPTSPKQEDEYNEWYDLHLREVCAVPGFIGARRFAPMQDDGPYVAVYDMEAEDLAVALAGLYAAAENGDIQLSDALQLDPPPTIRLLKLCATHRTR</sequence>
<dbReference type="RefSeq" id="WP_405146795.1">
    <property type="nucleotide sequence ID" value="NZ_CP109527.1"/>
</dbReference>
<reference evidence="1 2" key="1">
    <citation type="submission" date="2022-10" db="EMBL/GenBank/DDBJ databases">
        <title>The complete genomes of actinobacterial strains from the NBC collection.</title>
        <authorList>
            <person name="Joergensen T.S."/>
            <person name="Alvarez Arevalo M."/>
            <person name="Sterndorff E.B."/>
            <person name="Faurdal D."/>
            <person name="Vuksanovic O."/>
            <person name="Mourched A.-S."/>
            <person name="Charusanti P."/>
            <person name="Shaw S."/>
            <person name="Blin K."/>
            <person name="Weber T."/>
        </authorList>
    </citation>
    <scope>NUCLEOTIDE SEQUENCE [LARGE SCALE GENOMIC DNA]</scope>
    <source>
        <strain evidence="1 2">NBC_01413</strain>
    </source>
</reference>
<proteinExistence type="predicted"/>
<evidence type="ECO:0000313" key="2">
    <source>
        <dbReference type="Proteomes" id="UP001621418"/>
    </source>
</evidence>
<evidence type="ECO:0008006" key="3">
    <source>
        <dbReference type="Google" id="ProtNLM"/>
    </source>
</evidence>
<accession>A0ABZ1N3D1</accession>
<keyword evidence="2" id="KW-1185">Reference proteome</keyword>
<dbReference type="SUPFAM" id="SSF54909">
    <property type="entry name" value="Dimeric alpha+beta barrel"/>
    <property type="match status" value="1"/>
</dbReference>